<sequence length="591" mass="64109">MRLLVPLPPLSFSLSSILTGSAGSSAISLAITRMSESPPTDTSQKDVKGPSPTSLLLSPPGSPHERVNDDASSPGTPHSLRSHDAAADILQSFSSNVSLAELPSLSPPIIASTPSSLTSSASLTPSGHQYNVYPNYAPHLMEPSLDPPSQSNQNASSPYSHSISSGSDMSALGRTQNIPSPQEDGDAGYIPDDSDNKSQQQLPQLPHNPYYFFTPTPPLHQPPVHAHQNLVNNQLGLGFHSRFTPVVPHPPIQHPTPPNPGPFAPPAGTVPRGQQAPSQPKPPGVRIVHADDYEQRYPEDPSGSECGPMARIWRIFLDECQEFDAGRIDILQDSVDVLLVFAGLFSAAVSTFVAQTSQSLQTDYTKISAYLLYEAVSIQRAIATGAVVSSIPVSPLNPTTTFVASTSDRWVNGLWFASLSLSLITALVAVLAKQWIRQHMLASSGTPRDRARIRQFRYMGFEEWHVPVIIGILPSLLHMSLTIFLVGLVIFLVALERPIAYVMLAITGGSYVLELLRWTPKEQDTQYPPSIRELELQTIKSQSDSLDVQSLRWLYTISSNPTVHSCVIQSIGGLQLSVNSEELDTSFQAIY</sequence>
<keyword evidence="2" id="KW-0812">Transmembrane</keyword>
<feature type="region of interest" description="Disordered" evidence="1">
    <location>
        <begin position="134"/>
        <end position="219"/>
    </location>
</feature>
<feature type="region of interest" description="Disordered" evidence="1">
    <location>
        <begin position="249"/>
        <end position="286"/>
    </location>
</feature>
<evidence type="ECO:0000313" key="4">
    <source>
        <dbReference type="EMBL" id="KAG7453272.1"/>
    </source>
</evidence>
<feature type="region of interest" description="Disordered" evidence="1">
    <location>
        <begin position="35"/>
        <end position="81"/>
    </location>
</feature>
<dbReference type="GeneID" id="66103730"/>
<gene>
    <name evidence="4" type="ORF">BT62DRAFT_57133</name>
</gene>
<keyword evidence="5" id="KW-1185">Reference proteome</keyword>
<dbReference type="AlphaFoldDB" id="A0A9P7W636"/>
<comment type="caution">
    <text evidence="4">The sequence shown here is derived from an EMBL/GenBank/DDBJ whole genome shotgun (WGS) entry which is preliminary data.</text>
</comment>
<keyword evidence="2" id="KW-0472">Membrane</keyword>
<organism evidence="4 5">
    <name type="scientific">Guyanagaster necrorhizus</name>
    <dbReference type="NCBI Taxonomy" id="856835"/>
    <lineage>
        <taxon>Eukaryota</taxon>
        <taxon>Fungi</taxon>
        <taxon>Dikarya</taxon>
        <taxon>Basidiomycota</taxon>
        <taxon>Agaricomycotina</taxon>
        <taxon>Agaricomycetes</taxon>
        <taxon>Agaricomycetidae</taxon>
        <taxon>Agaricales</taxon>
        <taxon>Marasmiineae</taxon>
        <taxon>Physalacriaceae</taxon>
        <taxon>Guyanagaster</taxon>
    </lineage>
</organism>
<evidence type="ECO:0000259" key="3">
    <source>
        <dbReference type="Pfam" id="PF20153"/>
    </source>
</evidence>
<dbReference type="OrthoDB" id="3221808at2759"/>
<feature type="transmembrane region" description="Helical" evidence="2">
    <location>
        <begin position="413"/>
        <end position="432"/>
    </location>
</feature>
<reference evidence="4" key="1">
    <citation type="submission" date="2020-11" db="EMBL/GenBank/DDBJ databases">
        <title>Adaptations for nitrogen fixation in a non-lichenized fungal sporocarp promotes dispersal by wood-feeding termites.</title>
        <authorList>
            <consortium name="DOE Joint Genome Institute"/>
            <person name="Koch R.A."/>
            <person name="Yoon G."/>
            <person name="Arayal U."/>
            <person name="Lail K."/>
            <person name="Amirebrahimi M."/>
            <person name="Labutti K."/>
            <person name="Lipzen A."/>
            <person name="Riley R."/>
            <person name="Barry K."/>
            <person name="Henrissat B."/>
            <person name="Grigoriev I.V."/>
            <person name="Herr J.R."/>
            <person name="Aime M.C."/>
        </authorList>
    </citation>
    <scope>NUCLEOTIDE SEQUENCE</scope>
    <source>
        <strain evidence="4">MCA 3950</strain>
    </source>
</reference>
<feature type="compositionally biased region" description="Low complexity" evidence="1">
    <location>
        <begin position="147"/>
        <end position="167"/>
    </location>
</feature>
<keyword evidence="2" id="KW-1133">Transmembrane helix</keyword>
<evidence type="ECO:0000256" key="2">
    <source>
        <dbReference type="SAM" id="Phobius"/>
    </source>
</evidence>
<feature type="domain" description="DUF6535" evidence="3">
    <location>
        <begin position="313"/>
        <end position="493"/>
    </location>
</feature>
<dbReference type="Pfam" id="PF20153">
    <property type="entry name" value="DUF6535"/>
    <property type="match status" value="1"/>
</dbReference>
<feature type="compositionally biased region" description="Pro residues" evidence="1">
    <location>
        <begin position="249"/>
        <end position="265"/>
    </location>
</feature>
<proteinExistence type="predicted"/>
<feature type="transmembrane region" description="Helical" evidence="2">
    <location>
        <begin position="499"/>
        <end position="516"/>
    </location>
</feature>
<evidence type="ECO:0000313" key="5">
    <source>
        <dbReference type="Proteomes" id="UP000812287"/>
    </source>
</evidence>
<protein>
    <recommendedName>
        <fullName evidence="3">DUF6535 domain-containing protein</fullName>
    </recommendedName>
</protein>
<feature type="compositionally biased region" description="Low complexity" evidence="1">
    <location>
        <begin position="49"/>
        <end position="59"/>
    </location>
</feature>
<dbReference type="InterPro" id="IPR045338">
    <property type="entry name" value="DUF6535"/>
</dbReference>
<name>A0A9P7W636_9AGAR</name>
<dbReference type="Proteomes" id="UP000812287">
    <property type="component" value="Unassembled WGS sequence"/>
</dbReference>
<accession>A0A9P7W636</accession>
<feature type="transmembrane region" description="Helical" evidence="2">
    <location>
        <begin position="464"/>
        <end position="493"/>
    </location>
</feature>
<dbReference type="EMBL" id="MU250523">
    <property type="protein sequence ID" value="KAG7453272.1"/>
    <property type="molecule type" value="Genomic_DNA"/>
</dbReference>
<dbReference type="RefSeq" id="XP_043046772.1">
    <property type="nucleotide sequence ID" value="XM_043181434.1"/>
</dbReference>
<evidence type="ECO:0000256" key="1">
    <source>
        <dbReference type="SAM" id="MobiDB-lite"/>
    </source>
</evidence>